<feature type="compositionally biased region" description="Basic and acidic residues" evidence="1">
    <location>
        <begin position="41"/>
        <end position="51"/>
    </location>
</feature>
<feature type="region of interest" description="Disordered" evidence="1">
    <location>
        <begin position="1"/>
        <end position="51"/>
    </location>
</feature>
<evidence type="ECO:0000313" key="3">
    <source>
        <dbReference type="Proteomes" id="UP000318825"/>
    </source>
</evidence>
<evidence type="ECO:0000256" key="1">
    <source>
        <dbReference type="SAM" id="MobiDB-lite"/>
    </source>
</evidence>
<gene>
    <name evidence="2" type="ORF">NWI01_32120</name>
</gene>
<accession>A0A4Y3WGT7</accession>
<feature type="compositionally biased region" description="Gly residues" evidence="1">
    <location>
        <begin position="1"/>
        <end position="11"/>
    </location>
</feature>
<proteinExistence type="predicted"/>
<dbReference type="EMBL" id="BJNF01000101">
    <property type="protein sequence ID" value="GEC17320.1"/>
    <property type="molecule type" value="Genomic_DNA"/>
</dbReference>
<comment type="caution">
    <text evidence="2">The sequence shown here is derived from an EMBL/GenBank/DDBJ whole genome shotgun (WGS) entry which is preliminary data.</text>
</comment>
<evidence type="ECO:0000313" key="2">
    <source>
        <dbReference type="EMBL" id="GEC17320.1"/>
    </source>
</evidence>
<organism evidence="2 3">
    <name type="scientific">Nitrobacter winogradskyi</name>
    <name type="common">Nitrobacter agilis</name>
    <dbReference type="NCBI Taxonomy" id="913"/>
    <lineage>
        <taxon>Bacteria</taxon>
        <taxon>Pseudomonadati</taxon>
        <taxon>Pseudomonadota</taxon>
        <taxon>Alphaproteobacteria</taxon>
        <taxon>Hyphomicrobiales</taxon>
        <taxon>Nitrobacteraceae</taxon>
        <taxon>Nitrobacter</taxon>
    </lineage>
</organism>
<dbReference type="AlphaFoldDB" id="A0A4Y3WGT7"/>
<reference evidence="2 3" key="1">
    <citation type="submission" date="2019-06" db="EMBL/GenBank/DDBJ databases">
        <title>Whole genome shotgun sequence of Nitrobacter winogradskyi NBRC 14297.</title>
        <authorList>
            <person name="Hosoyama A."/>
            <person name="Uohara A."/>
            <person name="Ohji S."/>
            <person name="Ichikawa N."/>
        </authorList>
    </citation>
    <scope>NUCLEOTIDE SEQUENCE [LARGE SCALE GENOMIC DNA]</scope>
    <source>
        <strain evidence="2 3">NBRC 14297</strain>
    </source>
</reference>
<dbReference type="Proteomes" id="UP000318825">
    <property type="component" value="Unassembled WGS sequence"/>
</dbReference>
<sequence length="51" mass="5556">MEGTRLRGGGRLCRERPESFLVPREGSALSNDPGGSFKRTPGKDPIEVLKT</sequence>
<name>A0A4Y3WGT7_NITWI</name>
<protein>
    <submittedName>
        <fullName evidence="2">Uncharacterized protein</fullName>
    </submittedName>
</protein>